<dbReference type="EMBL" id="FZQP02004778">
    <property type="protein sequence ID" value="VVD00483.1"/>
    <property type="molecule type" value="Genomic_DNA"/>
</dbReference>
<feature type="transmembrane region" description="Helical" evidence="1">
    <location>
        <begin position="59"/>
        <end position="78"/>
    </location>
</feature>
<accession>A0A5E4QS05</accession>
<dbReference type="Proteomes" id="UP000324832">
    <property type="component" value="Unassembled WGS sequence"/>
</dbReference>
<proteinExistence type="predicted"/>
<evidence type="ECO:0000256" key="1">
    <source>
        <dbReference type="SAM" id="Phobius"/>
    </source>
</evidence>
<keyword evidence="1" id="KW-1133">Transmembrane helix</keyword>
<reference evidence="2 3" key="1">
    <citation type="submission" date="2017-07" db="EMBL/GenBank/DDBJ databases">
        <authorList>
            <person name="Talla V."/>
            <person name="Backstrom N."/>
        </authorList>
    </citation>
    <scope>NUCLEOTIDE SEQUENCE [LARGE SCALE GENOMIC DNA]</scope>
</reference>
<dbReference type="SUPFAM" id="SSF103473">
    <property type="entry name" value="MFS general substrate transporter"/>
    <property type="match status" value="1"/>
</dbReference>
<protein>
    <recommendedName>
        <fullName evidence="4">Major facilitator superfamily (MFS) profile domain-containing protein</fullName>
    </recommendedName>
</protein>
<keyword evidence="1" id="KW-0472">Membrane</keyword>
<dbReference type="Gene3D" id="1.20.1250.20">
    <property type="entry name" value="MFS general substrate transporter like domains"/>
    <property type="match status" value="1"/>
</dbReference>
<feature type="transmembrane region" description="Helical" evidence="1">
    <location>
        <begin position="28"/>
        <end position="47"/>
    </location>
</feature>
<gene>
    <name evidence="2" type="ORF">LSINAPIS_LOCUS11111</name>
</gene>
<dbReference type="InterPro" id="IPR036259">
    <property type="entry name" value="MFS_trans_sf"/>
</dbReference>
<keyword evidence="3" id="KW-1185">Reference proteome</keyword>
<name>A0A5E4QS05_9NEOP</name>
<evidence type="ECO:0008006" key="4">
    <source>
        <dbReference type="Google" id="ProtNLM"/>
    </source>
</evidence>
<sequence length="224" mass="24761">MKLLEVVASALFIGVLSFGLAKIFKLRYVLVINILLMGSSTAAFVFLERVNIDRTLMDLLSTIGWASGLVGNSLLINITPRIFAVNTRASVFGCCHAFGQIGAIVCYLVCTLTTVDDIIFIVTVLAVTLVMATLCLLLPDVDKRELPDTMMDTDYFSELSKPLRWVSQKTKSPSYEEKEMRIHSFGSGGHNVSVNTNSRDNLPAQRIGFRKVLDVSLCPTFCRK</sequence>
<feature type="transmembrane region" description="Helical" evidence="1">
    <location>
        <begin position="90"/>
        <end position="112"/>
    </location>
</feature>
<dbReference type="AlphaFoldDB" id="A0A5E4QS05"/>
<evidence type="ECO:0000313" key="2">
    <source>
        <dbReference type="EMBL" id="VVD00483.1"/>
    </source>
</evidence>
<organism evidence="2 3">
    <name type="scientific">Leptidea sinapis</name>
    <dbReference type="NCBI Taxonomy" id="189913"/>
    <lineage>
        <taxon>Eukaryota</taxon>
        <taxon>Metazoa</taxon>
        <taxon>Ecdysozoa</taxon>
        <taxon>Arthropoda</taxon>
        <taxon>Hexapoda</taxon>
        <taxon>Insecta</taxon>
        <taxon>Pterygota</taxon>
        <taxon>Neoptera</taxon>
        <taxon>Endopterygota</taxon>
        <taxon>Lepidoptera</taxon>
        <taxon>Glossata</taxon>
        <taxon>Ditrysia</taxon>
        <taxon>Papilionoidea</taxon>
        <taxon>Pieridae</taxon>
        <taxon>Dismorphiinae</taxon>
        <taxon>Leptidea</taxon>
    </lineage>
</organism>
<feature type="transmembrane region" description="Helical" evidence="1">
    <location>
        <begin position="118"/>
        <end position="138"/>
    </location>
</feature>
<keyword evidence="1" id="KW-0812">Transmembrane</keyword>
<evidence type="ECO:0000313" key="3">
    <source>
        <dbReference type="Proteomes" id="UP000324832"/>
    </source>
</evidence>
<feature type="transmembrane region" description="Helical" evidence="1">
    <location>
        <begin position="6"/>
        <end position="21"/>
    </location>
</feature>